<proteinExistence type="predicted"/>
<reference evidence="1" key="1">
    <citation type="submission" date="2006-10" db="EMBL/GenBank/DDBJ databases">
        <authorList>
            <person name="Amadeo P."/>
            <person name="Zhao Q."/>
            <person name="Wortman J."/>
            <person name="Fraser-Liggett C."/>
            <person name="Carlton J."/>
        </authorList>
    </citation>
    <scope>NUCLEOTIDE SEQUENCE</scope>
    <source>
        <strain evidence="1">G3</strain>
    </source>
</reference>
<gene>
    <name evidence="1" type="ORF">TVAG_038820</name>
</gene>
<evidence type="ECO:0000313" key="1">
    <source>
        <dbReference type="EMBL" id="EAY12036.1"/>
    </source>
</evidence>
<organism evidence="1 2">
    <name type="scientific">Trichomonas vaginalis (strain ATCC PRA-98 / G3)</name>
    <dbReference type="NCBI Taxonomy" id="412133"/>
    <lineage>
        <taxon>Eukaryota</taxon>
        <taxon>Metamonada</taxon>
        <taxon>Parabasalia</taxon>
        <taxon>Trichomonadida</taxon>
        <taxon>Trichomonadidae</taxon>
        <taxon>Trichomonas</taxon>
    </lineage>
</organism>
<dbReference type="Proteomes" id="UP000001542">
    <property type="component" value="Unassembled WGS sequence"/>
</dbReference>
<dbReference type="EMBL" id="DS113308">
    <property type="protein sequence ID" value="EAY12036.1"/>
    <property type="molecule type" value="Genomic_DNA"/>
</dbReference>
<dbReference type="AlphaFoldDB" id="A2E5J5"/>
<accession>A2E5J5</accession>
<dbReference type="RefSeq" id="XP_001324259.1">
    <property type="nucleotide sequence ID" value="XM_001324224.1"/>
</dbReference>
<evidence type="ECO:0000313" key="2">
    <source>
        <dbReference type="Proteomes" id="UP000001542"/>
    </source>
</evidence>
<dbReference type="VEuPathDB" id="TrichDB:TVAG_038820"/>
<dbReference type="VEuPathDB" id="TrichDB:TVAGG3_0240340"/>
<dbReference type="KEGG" id="tva:4769994"/>
<dbReference type="InParanoid" id="A2E5J5"/>
<keyword evidence="2" id="KW-1185">Reference proteome</keyword>
<reference evidence="1" key="2">
    <citation type="journal article" date="2007" name="Science">
        <title>Draft genome sequence of the sexually transmitted pathogen Trichomonas vaginalis.</title>
        <authorList>
            <person name="Carlton J.M."/>
            <person name="Hirt R.P."/>
            <person name="Silva J.C."/>
            <person name="Delcher A.L."/>
            <person name="Schatz M."/>
            <person name="Zhao Q."/>
            <person name="Wortman J.R."/>
            <person name="Bidwell S.L."/>
            <person name="Alsmark U.C.M."/>
            <person name="Besteiro S."/>
            <person name="Sicheritz-Ponten T."/>
            <person name="Noel C.J."/>
            <person name="Dacks J.B."/>
            <person name="Foster P.G."/>
            <person name="Simillion C."/>
            <person name="Van de Peer Y."/>
            <person name="Miranda-Saavedra D."/>
            <person name="Barton G.J."/>
            <person name="Westrop G.D."/>
            <person name="Mueller S."/>
            <person name="Dessi D."/>
            <person name="Fiori P.L."/>
            <person name="Ren Q."/>
            <person name="Paulsen I."/>
            <person name="Zhang H."/>
            <person name="Bastida-Corcuera F.D."/>
            <person name="Simoes-Barbosa A."/>
            <person name="Brown M.T."/>
            <person name="Hayes R.D."/>
            <person name="Mukherjee M."/>
            <person name="Okumura C.Y."/>
            <person name="Schneider R."/>
            <person name="Smith A.J."/>
            <person name="Vanacova S."/>
            <person name="Villalvazo M."/>
            <person name="Haas B.J."/>
            <person name="Pertea M."/>
            <person name="Feldblyum T.V."/>
            <person name="Utterback T.R."/>
            <person name="Shu C.L."/>
            <person name="Osoegawa K."/>
            <person name="de Jong P.J."/>
            <person name="Hrdy I."/>
            <person name="Horvathova L."/>
            <person name="Zubacova Z."/>
            <person name="Dolezal P."/>
            <person name="Malik S.B."/>
            <person name="Logsdon J.M. Jr."/>
            <person name="Henze K."/>
            <person name="Gupta A."/>
            <person name="Wang C.C."/>
            <person name="Dunne R.L."/>
            <person name="Upcroft J.A."/>
            <person name="Upcroft P."/>
            <person name="White O."/>
            <person name="Salzberg S.L."/>
            <person name="Tang P."/>
            <person name="Chiu C.-H."/>
            <person name="Lee Y.-S."/>
            <person name="Embley T.M."/>
            <person name="Coombs G.H."/>
            <person name="Mottram J.C."/>
            <person name="Tachezy J."/>
            <person name="Fraser-Liggett C.M."/>
            <person name="Johnson P.J."/>
        </authorList>
    </citation>
    <scope>NUCLEOTIDE SEQUENCE [LARGE SCALE GENOMIC DNA]</scope>
    <source>
        <strain evidence="1">G3</strain>
    </source>
</reference>
<name>A2E5J5_TRIV3</name>
<sequence>MPEGRVIYVIRREPPKKRISSYFDVTYHKQIERMQKCKDKFFSIKHIINILPSKGKMVDTLRFAQALAKDIDVPVDREARRSKDCLICWFCENWSSIQDIFSSVYTSLFANSICNGFILPPLTLIDSK</sequence>
<protein>
    <submittedName>
        <fullName evidence="1">Uncharacterized protein</fullName>
    </submittedName>
</protein>